<dbReference type="Proteomes" id="UP000299794">
    <property type="component" value="Unassembled WGS sequence"/>
</dbReference>
<proteinExistence type="predicted"/>
<protein>
    <submittedName>
        <fullName evidence="1">Uncharacterized protein</fullName>
    </submittedName>
</protein>
<dbReference type="AlphaFoldDB" id="A0A4P5ZK24"/>
<organism evidence="1 2">
    <name type="scientific">Planktothrix agardhii CCAP 1459/11A</name>
    <dbReference type="NCBI Taxonomy" id="282420"/>
    <lineage>
        <taxon>Bacteria</taxon>
        <taxon>Bacillati</taxon>
        <taxon>Cyanobacteriota</taxon>
        <taxon>Cyanophyceae</taxon>
        <taxon>Oscillatoriophycideae</taxon>
        <taxon>Oscillatoriales</taxon>
        <taxon>Microcoleaceae</taxon>
        <taxon>Planktothrix</taxon>
    </lineage>
</organism>
<sequence>MNQLDGITQKLIELDEDTLKAQLAIQEEEIADESTSRSASSLESLEAALIATPRGGFDPEIINAGDRFFQKLNVKAYQLMCSDLFDDQELKQKIQDAYKENSDKAAALLAPVLASQLGLASSVAVLLAVLIIKTLSSATTGISSATSDTICELWKTKVDDSIDNPQVSGSETISSEAIAN</sequence>
<comment type="caution">
    <text evidence="1">The sequence shown here is derived from an EMBL/GenBank/DDBJ whole genome shotgun (WGS) entry which is preliminary data.</text>
</comment>
<name>A0A4P5ZK24_PLAAG</name>
<accession>A0A4P5ZK24</accession>
<evidence type="ECO:0000313" key="2">
    <source>
        <dbReference type="Proteomes" id="UP000299794"/>
    </source>
</evidence>
<evidence type="ECO:0000313" key="1">
    <source>
        <dbReference type="EMBL" id="GDZ95743.1"/>
    </source>
</evidence>
<gene>
    <name evidence="1" type="ORF">PA905_41730</name>
</gene>
<dbReference type="EMBL" id="BJCD01000065">
    <property type="protein sequence ID" value="GDZ95743.1"/>
    <property type="molecule type" value="Genomic_DNA"/>
</dbReference>
<reference evidence="2" key="1">
    <citation type="submission" date="2019-02" db="EMBL/GenBank/DDBJ databases">
        <title>Draft genome sequence of Planktothrix agardhii NIES-905.</title>
        <authorList>
            <person name="Yamaguchi H."/>
            <person name="Suzuki S."/>
            <person name="Kawachi M."/>
        </authorList>
    </citation>
    <scope>NUCLEOTIDE SEQUENCE [LARGE SCALE GENOMIC DNA]</scope>
    <source>
        <strain evidence="2">CCAP 1459/11A</strain>
    </source>
</reference>
<dbReference type="RefSeq" id="WP_026785333.1">
    <property type="nucleotide sequence ID" value="NZ_BJCD01000065.1"/>
</dbReference>